<accession>A0A840U686</accession>
<evidence type="ECO:0000313" key="2">
    <source>
        <dbReference type="EMBL" id="MBB5321244.1"/>
    </source>
</evidence>
<dbReference type="Pfam" id="PF07728">
    <property type="entry name" value="AAA_5"/>
    <property type="match status" value="1"/>
</dbReference>
<evidence type="ECO:0000259" key="1">
    <source>
        <dbReference type="Pfam" id="PF07728"/>
    </source>
</evidence>
<dbReference type="SUPFAM" id="SSF52540">
    <property type="entry name" value="P-loop containing nucleoside triphosphate hydrolases"/>
    <property type="match status" value="1"/>
</dbReference>
<dbReference type="EMBL" id="JACHFE010000004">
    <property type="protein sequence ID" value="MBB5321244.1"/>
    <property type="molecule type" value="Genomic_DNA"/>
</dbReference>
<dbReference type="GO" id="GO:0005524">
    <property type="term" value="F:ATP binding"/>
    <property type="evidence" value="ECO:0007669"/>
    <property type="project" value="InterPro"/>
</dbReference>
<dbReference type="Gene3D" id="3.40.50.300">
    <property type="entry name" value="P-loop containing nucleotide triphosphate hydrolases"/>
    <property type="match status" value="1"/>
</dbReference>
<dbReference type="AlphaFoldDB" id="A0A840U686"/>
<organism evidence="2 3">
    <name type="scientific">Marinobacter oulmenensis</name>
    <dbReference type="NCBI Taxonomy" id="643747"/>
    <lineage>
        <taxon>Bacteria</taxon>
        <taxon>Pseudomonadati</taxon>
        <taxon>Pseudomonadota</taxon>
        <taxon>Gammaproteobacteria</taxon>
        <taxon>Pseudomonadales</taxon>
        <taxon>Marinobacteraceae</taxon>
        <taxon>Marinobacter</taxon>
    </lineage>
</organism>
<dbReference type="InterPro" id="IPR027417">
    <property type="entry name" value="P-loop_NTPase"/>
</dbReference>
<feature type="domain" description="ATPase dynein-related AAA" evidence="1">
    <location>
        <begin position="82"/>
        <end position="223"/>
    </location>
</feature>
<sequence length="367" mass="40406">MKSSQQPANGVQRQPAEIAYRDEIARLIAEDSGPVPPGWQMSPKSVEAFLLGDSDRNIERKFVADRDMVVRIIISLCTNRGCLLVGEPGTAKSWLSELLAAAISGASGLTLQGGAISHVSQLLYSWNEALLRTEGPSRKALVPTPLLRGMMEGRLVRFEEIARCPQALQDAVLSVLSDRVVVIPELAGDDGVILAREGFNLVATSNSVDEGVHRMSAALKRRMDFEEIRPIRNLSDEMDVVLREVTRANRHAGIQVDLDPEVVEVLVTLFHELRNGQTLDGRSTDRLAGSALSTAEAVSVAHAASLNAWYYGGGAMTIEHLMHHVVGSALKDEPEDRRRLRHYFDTAVGPRKGEHWQRVWAMRSLIQ</sequence>
<gene>
    <name evidence="2" type="ORF">HNR38_001733</name>
</gene>
<dbReference type="Proteomes" id="UP000591735">
    <property type="component" value="Unassembled WGS sequence"/>
</dbReference>
<protein>
    <submittedName>
        <fullName evidence="2">MoxR-like ATPase</fullName>
    </submittedName>
</protein>
<keyword evidence="3" id="KW-1185">Reference proteome</keyword>
<dbReference type="RefSeq" id="WP_183702299.1">
    <property type="nucleotide sequence ID" value="NZ_JACHFE010000004.1"/>
</dbReference>
<dbReference type="InterPro" id="IPR050764">
    <property type="entry name" value="CbbQ/NirQ/NorQ/GpvN"/>
</dbReference>
<comment type="caution">
    <text evidence="2">The sequence shown here is derived from an EMBL/GenBank/DDBJ whole genome shotgun (WGS) entry which is preliminary data.</text>
</comment>
<dbReference type="GO" id="GO:0016887">
    <property type="term" value="F:ATP hydrolysis activity"/>
    <property type="evidence" value="ECO:0007669"/>
    <property type="project" value="InterPro"/>
</dbReference>
<reference evidence="2 3" key="1">
    <citation type="submission" date="2020-08" db="EMBL/GenBank/DDBJ databases">
        <title>Genomic Encyclopedia of Type Strains, Phase IV (KMG-IV): sequencing the most valuable type-strain genomes for metagenomic binning, comparative biology and taxonomic classification.</title>
        <authorList>
            <person name="Goeker M."/>
        </authorList>
    </citation>
    <scope>NUCLEOTIDE SEQUENCE [LARGE SCALE GENOMIC DNA]</scope>
    <source>
        <strain evidence="2 3">DSM 22359</strain>
    </source>
</reference>
<dbReference type="InterPro" id="IPR011704">
    <property type="entry name" value="ATPase_dyneun-rel_AAA"/>
</dbReference>
<name>A0A840U686_9GAMM</name>
<evidence type="ECO:0000313" key="3">
    <source>
        <dbReference type="Proteomes" id="UP000591735"/>
    </source>
</evidence>
<dbReference type="PANTHER" id="PTHR42759:SF1">
    <property type="entry name" value="MAGNESIUM-CHELATASE SUBUNIT CHLD"/>
    <property type="match status" value="1"/>
</dbReference>
<dbReference type="PANTHER" id="PTHR42759">
    <property type="entry name" value="MOXR FAMILY PROTEIN"/>
    <property type="match status" value="1"/>
</dbReference>
<proteinExistence type="predicted"/>